<keyword evidence="2" id="KW-1003">Cell membrane</keyword>
<reference evidence="12 13" key="1">
    <citation type="submission" date="2024-09" db="EMBL/GenBank/DDBJ databases">
        <authorList>
            <person name="Sun Q."/>
            <person name="Mori K."/>
        </authorList>
    </citation>
    <scope>NUCLEOTIDE SEQUENCE [LARGE SCALE GENOMIC DNA]</scope>
    <source>
        <strain evidence="12 13">CECT 8064</strain>
    </source>
</reference>
<dbReference type="InterPro" id="IPR004089">
    <property type="entry name" value="MCPsignal_dom"/>
</dbReference>
<evidence type="ECO:0000256" key="3">
    <source>
        <dbReference type="ARBA" id="ARBA00022481"/>
    </source>
</evidence>
<keyword evidence="4" id="KW-0145">Chemotaxis</keyword>
<dbReference type="Gene3D" id="1.10.287.950">
    <property type="entry name" value="Methyl-accepting chemotaxis protein"/>
    <property type="match status" value="1"/>
</dbReference>
<evidence type="ECO:0000256" key="9">
    <source>
        <dbReference type="ARBA" id="ARBA00029447"/>
    </source>
</evidence>
<keyword evidence="5" id="KW-0812">Transmembrane</keyword>
<proteinExistence type="inferred from homology"/>
<accession>A0ABV5HMW4</accession>
<keyword evidence="13" id="KW-1185">Reference proteome</keyword>
<evidence type="ECO:0000256" key="1">
    <source>
        <dbReference type="ARBA" id="ARBA00004651"/>
    </source>
</evidence>
<dbReference type="EMBL" id="JBHMEP010000002">
    <property type="protein sequence ID" value="MFB9135518.1"/>
    <property type="molecule type" value="Genomic_DNA"/>
</dbReference>
<evidence type="ECO:0000256" key="2">
    <source>
        <dbReference type="ARBA" id="ARBA00022475"/>
    </source>
</evidence>
<comment type="similarity">
    <text evidence="9">Belongs to the methyl-accepting chemotaxis (MCP) protein family.</text>
</comment>
<evidence type="ECO:0000313" key="13">
    <source>
        <dbReference type="Proteomes" id="UP001589645"/>
    </source>
</evidence>
<organism evidence="12 13">
    <name type="scientific">Vibrio olivae</name>
    <dbReference type="NCBI Taxonomy" id="1243002"/>
    <lineage>
        <taxon>Bacteria</taxon>
        <taxon>Pseudomonadati</taxon>
        <taxon>Pseudomonadota</taxon>
        <taxon>Gammaproteobacteria</taxon>
        <taxon>Vibrionales</taxon>
        <taxon>Vibrionaceae</taxon>
        <taxon>Vibrio</taxon>
    </lineage>
</organism>
<comment type="subcellular location">
    <subcellularLocation>
        <location evidence="1">Cell membrane</location>
        <topology evidence="1">Multi-pass membrane protein</topology>
    </subcellularLocation>
</comment>
<evidence type="ECO:0000313" key="12">
    <source>
        <dbReference type="EMBL" id="MFB9135518.1"/>
    </source>
</evidence>
<keyword evidence="6" id="KW-1133">Transmembrane helix</keyword>
<evidence type="ECO:0000259" key="11">
    <source>
        <dbReference type="PROSITE" id="PS50111"/>
    </source>
</evidence>
<comment type="caution">
    <text evidence="12">The sequence shown here is derived from an EMBL/GenBank/DDBJ whole genome shotgun (WGS) entry which is preliminary data.</text>
</comment>
<sequence>MMKNRHQWLALLQVLTLSVVFVLANSWLVFTLVVIGAALPWIELYLRGRSETAHRPDEKAKPSNVPSSLPDSVRLSLLVPILNKTQEQLFEPLNNQHSVINESAETLNESFFELEKLSATQNEITNHIADILVSNRGSESDITQVLPKTEEVIVNFVDMLVKISEKSISAVHSIHDMSEKLDNVFRLLDQVRGLSEQTNLLALNAAIEAARAGEAGRGFAVVAQEVRNLSVEASSLNRQIEVEINVAQATVKQANKTVGEMASFDMAHAIESKNHVDEMLKGVQKVSFEVEQEVNNIHQLGGKLATLVQNGIRALQFTDIVVQQGDYAKGTLQFVTETIALINQYESRQLNAEQVTEQLQQLQNTIENRAAPAANQASIDEGEVELF</sequence>
<evidence type="ECO:0000256" key="10">
    <source>
        <dbReference type="PROSITE-ProRule" id="PRU00284"/>
    </source>
</evidence>
<dbReference type="SUPFAM" id="SSF58104">
    <property type="entry name" value="Methyl-accepting chemotaxis protein (MCP) signaling domain"/>
    <property type="match status" value="1"/>
</dbReference>
<keyword evidence="7" id="KW-0472">Membrane</keyword>
<dbReference type="InterPro" id="IPR004090">
    <property type="entry name" value="Chemotax_Me-accpt_rcpt"/>
</dbReference>
<dbReference type="SMART" id="SM00283">
    <property type="entry name" value="MA"/>
    <property type="match status" value="1"/>
</dbReference>
<keyword evidence="8 10" id="KW-0807">Transducer</keyword>
<dbReference type="RefSeq" id="WP_390193290.1">
    <property type="nucleotide sequence ID" value="NZ_JBHMEP010000002.1"/>
</dbReference>
<evidence type="ECO:0000256" key="4">
    <source>
        <dbReference type="ARBA" id="ARBA00022500"/>
    </source>
</evidence>
<dbReference type="Pfam" id="PF00015">
    <property type="entry name" value="MCPsignal"/>
    <property type="match status" value="1"/>
</dbReference>
<dbReference type="Proteomes" id="UP001589645">
    <property type="component" value="Unassembled WGS sequence"/>
</dbReference>
<evidence type="ECO:0000256" key="7">
    <source>
        <dbReference type="ARBA" id="ARBA00023136"/>
    </source>
</evidence>
<evidence type="ECO:0000256" key="6">
    <source>
        <dbReference type="ARBA" id="ARBA00022989"/>
    </source>
</evidence>
<gene>
    <name evidence="12" type="ORF">ACFFUV_11150</name>
</gene>
<evidence type="ECO:0000256" key="8">
    <source>
        <dbReference type="ARBA" id="ARBA00023224"/>
    </source>
</evidence>
<protein>
    <submittedName>
        <fullName evidence="12">Methyl-accepting chemotaxis protein</fullName>
    </submittedName>
</protein>
<evidence type="ECO:0000256" key="5">
    <source>
        <dbReference type="ARBA" id="ARBA00022692"/>
    </source>
</evidence>
<dbReference type="PRINTS" id="PR00260">
    <property type="entry name" value="CHEMTRNSDUCR"/>
</dbReference>
<feature type="domain" description="Methyl-accepting transducer" evidence="11">
    <location>
        <begin position="85"/>
        <end position="319"/>
    </location>
</feature>
<dbReference type="PANTHER" id="PTHR32089:SF39">
    <property type="entry name" value="METHYL-ACCEPTING CHEMOTAXIS PROTEIN HLYB"/>
    <property type="match status" value="1"/>
</dbReference>
<dbReference type="PROSITE" id="PS50111">
    <property type="entry name" value="CHEMOTAXIS_TRANSDUC_2"/>
    <property type="match status" value="1"/>
</dbReference>
<keyword evidence="3" id="KW-0488">Methylation</keyword>
<dbReference type="PANTHER" id="PTHR32089">
    <property type="entry name" value="METHYL-ACCEPTING CHEMOTAXIS PROTEIN MCPB"/>
    <property type="match status" value="1"/>
</dbReference>
<name>A0ABV5HMW4_9VIBR</name>